<feature type="domain" description="Glycosyl transferase family 1" evidence="3">
    <location>
        <begin position="193"/>
        <end position="339"/>
    </location>
</feature>
<evidence type="ECO:0000313" key="4">
    <source>
        <dbReference type="EMBL" id="MDJ1157080.1"/>
    </source>
</evidence>
<dbReference type="CDD" id="cd03809">
    <property type="entry name" value="GT4_MtfB-like"/>
    <property type="match status" value="1"/>
</dbReference>
<feature type="compositionally biased region" description="Basic and acidic residues" evidence="2">
    <location>
        <begin position="379"/>
        <end position="390"/>
    </location>
</feature>
<comment type="caution">
    <text evidence="4">The sequence shown here is derived from an EMBL/GenBank/DDBJ whole genome shotgun (WGS) entry which is preliminary data.</text>
</comment>
<dbReference type="PANTHER" id="PTHR46401:SF2">
    <property type="entry name" value="GLYCOSYLTRANSFERASE WBBK-RELATED"/>
    <property type="match status" value="1"/>
</dbReference>
<dbReference type="InterPro" id="IPR001296">
    <property type="entry name" value="Glyco_trans_1"/>
</dbReference>
<dbReference type="Proteomes" id="UP001321492">
    <property type="component" value="Unassembled WGS sequence"/>
</dbReference>
<keyword evidence="5" id="KW-1185">Reference proteome</keyword>
<dbReference type="Gene3D" id="3.40.50.2000">
    <property type="entry name" value="Glycogen Phosphorylase B"/>
    <property type="match status" value="2"/>
</dbReference>
<gene>
    <name evidence="4" type="ORF">QNA08_02360</name>
</gene>
<organism evidence="4 5">
    <name type="scientific">Chelatococcus albus</name>
    <dbReference type="NCBI Taxonomy" id="3047466"/>
    <lineage>
        <taxon>Bacteria</taxon>
        <taxon>Pseudomonadati</taxon>
        <taxon>Pseudomonadota</taxon>
        <taxon>Alphaproteobacteria</taxon>
        <taxon>Hyphomicrobiales</taxon>
        <taxon>Chelatococcaceae</taxon>
        <taxon>Chelatococcus</taxon>
    </lineage>
</organism>
<evidence type="ECO:0000259" key="3">
    <source>
        <dbReference type="Pfam" id="PF00534"/>
    </source>
</evidence>
<accession>A0ABT7ACH9</accession>
<evidence type="ECO:0000256" key="2">
    <source>
        <dbReference type="SAM" id="MobiDB-lite"/>
    </source>
</evidence>
<dbReference type="Pfam" id="PF00534">
    <property type="entry name" value="Glycos_transf_1"/>
    <property type="match status" value="1"/>
</dbReference>
<name>A0ABT7ACH9_9HYPH</name>
<protein>
    <submittedName>
        <fullName evidence="4">Glycosyltransferase family 1 protein</fullName>
    </submittedName>
</protein>
<evidence type="ECO:0000256" key="1">
    <source>
        <dbReference type="ARBA" id="ARBA00022679"/>
    </source>
</evidence>
<sequence length="399" mass="44799">MTRHPVRHWTINGDFTALEPTGVARYAREVTVALDTLVAEGHPLAQDLAVTLVIPRALREPLPLRALAVEQLAEFRSPRLPQFWVQVQLPFRVRGGLLSFCNLAPVSVMRQIVCIHDLNTWTSPESYSLIFRLAHRIILPLLGQRCHTITTVSEFSRDQLVQFCVAPEDKIVVTYNGHEHAKRWGSHRIAARAAGNRPFVLGLGRAHRHKNTGLLWRLADGLDEMGLDIHVAGRFDAAAFAIEGRGPPRNLRLLGRIDDEEFGRALRDALCFLFPSRTEGFGLPGIEAMALGCPLVSADVPCLREIYGDAALYAGPDEPTAWIAAIDRLRRDRVLREEFVLRGLARAERYSWRTIAEQYLELMAEADGWPRRPAGLAPIRERPDPRERQEPSPGRRAVG</sequence>
<dbReference type="EMBL" id="JASJEV010000001">
    <property type="protein sequence ID" value="MDJ1157080.1"/>
    <property type="molecule type" value="Genomic_DNA"/>
</dbReference>
<proteinExistence type="predicted"/>
<dbReference type="RefSeq" id="WP_283739056.1">
    <property type="nucleotide sequence ID" value="NZ_JASJEV010000001.1"/>
</dbReference>
<feature type="region of interest" description="Disordered" evidence="2">
    <location>
        <begin position="370"/>
        <end position="399"/>
    </location>
</feature>
<keyword evidence="1" id="KW-0808">Transferase</keyword>
<evidence type="ECO:0000313" key="5">
    <source>
        <dbReference type="Proteomes" id="UP001321492"/>
    </source>
</evidence>
<reference evidence="4 5" key="1">
    <citation type="submission" date="2023-05" db="EMBL/GenBank/DDBJ databases">
        <title>Chelatococcus sp. nov., a moderately thermophilic bacterium isolated from hot spring microbial mat.</title>
        <authorList>
            <person name="Hu C.-J."/>
            <person name="Li W.-J."/>
        </authorList>
    </citation>
    <scope>NUCLEOTIDE SEQUENCE [LARGE SCALE GENOMIC DNA]</scope>
    <source>
        <strain evidence="4 5">SYSU G07232</strain>
    </source>
</reference>
<dbReference type="SUPFAM" id="SSF53756">
    <property type="entry name" value="UDP-Glycosyltransferase/glycogen phosphorylase"/>
    <property type="match status" value="1"/>
</dbReference>
<dbReference type="PANTHER" id="PTHR46401">
    <property type="entry name" value="GLYCOSYLTRANSFERASE WBBK-RELATED"/>
    <property type="match status" value="1"/>
</dbReference>